<accession>A0A5P2FZ72</accession>
<keyword evidence="2" id="KW-1185">Reference proteome</keyword>
<dbReference type="OrthoDB" id="552713at2"/>
<dbReference type="RefSeq" id="WP_150926029.1">
    <property type="nucleotide sequence ID" value="NZ_CP044016.1"/>
</dbReference>
<sequence length="186" mass="21819">MKKLSKLYTMWANMKSRCNCPRRPDFKHYGGKGITVCSEFMDFKQFELWAKTHGYKEGLSIERIDNSKDYEPSNCKFIPIRDQSKNRTTNVRLEFNGQIKNLSDWAREFKIHERTIRSRLDAGFTISEALTMTKNRSIKSEVFYYQGKEYTKASLAKELNVSKTTIGRLFKQNLTIDKIFSKLKVA</sequence>
<dbReference type="EMBL" id="CP044016">
    <property type="protein sequence ID" value="QES88826.1"/>
    <property type="molecule type" value="Genomic_DNA"/>
</dbReference>
<reference evidence="1 2" key="1">
    <citation type="submission" date="2019-09" db="EMBL/GenBank/DDBJ databases">
        <title>Complete genome sequence of Arachidicoccus sp. B3-10 isolated from apple orchard soil.</title>
        <authorList>
            <person name="Kim H.S."/>
            <person name="Han K.-I."/>
            <person name="Suh M.K."/>
            <person name="Lee K.C."/>
            <person name="Eom M.K."/>
            <person name="Kim J.-S."/>
            <person name="Kang S.W."/>
            <person name="Sin Y."/>
            <person name="Lee J.-S."/>
        </authorList>
    </citation>
    <scope>NUCLEOTIDE SEQUENCE [LARGE SCALE GENOMIC DNA]</scope>
    <source>
        <strain evidence="1 2">B3-10</strain>
    </source>
</reference>
<dbReference type="KEGG" id="arac:E0W69_009230"/>
<protein>
    <submittedName>
        <fullName evidence="1">Uncharacterized protein</fullName>
    </submittedName>
</protein>
<gene>
    <name evidence="1" type="ORF">E0W69_009230</name>
</gene>
<dbReference type="AlphaFoldDB" id="A0A5P2FZ72"/>
<name>A0A5P2FZ72_9BACT</name>
<evidence type="ECO:0000313" key="1">
    <source>
        <dbReference type="EMBL" id="QES88826.1"/>
    </source>
</evidence>
<organism evidence="1 2">
    <name type="scientific">Rhizosphaericola mali</name>
    <dbReference type="NCBI Taxonomy" id="2545455"/>
    <lineage>
        <taxon>Bacteria</taxon>
        <taxon>Pseudomonadati</taxon>
        <taxon>Bacteroidota</taxon>
        <taxon>Chitinophagia</taxon>
        <taxon>Chitinophagales</taxon>
        <taxon>Chitinophagaceae</taxon>
        <taxon>Rhizosphaericola</taxon>
    </lineage>
</organism>
<dbReference type="Proteomes" id="UP000292424">
    <property type="component" value="Chromosome"/>
</dbReference>
<evidence type="ECO:0000313" key="2">
    <source>
        <dbReference type="Proteomes" id="UP000292424"/>
    </source>
</evidence>
<proteinExistence type="predicted"/>